<reference evidence="10" key="1">
    <citation type="submission" date="2022-05" db="EMBL/GenBank/DDBJ databases">
        <title>Impact of host demography and evolutionary history on endosymbiont molecular evolution: a test in carpenter ants (Genus Camponotus) and their Blochmannia endosymbionts.</title>
        <authorList>
            <person name="Manthey J.D."/>
            <person name="Giron J.C."/>
            <person name="Hruska J.P."/>
        </authorList>
    </citation>
    <scope>NUCLEOTIDE SEQUENCE</scope>
    <source>
        <strain evidence="10">C-039</strain>
    </source>
</reference>
<dbReference type="InterPro" id="IPR023193">
    <property type="entry name" value="EPSP_synthase_CS"/>
</dbReference>
<comment type="subunit">
    <text evidence="8">Monomer.</text>
</comment>
<dbReference type="SUPFAM" id="SSF55205">
    <property type="entry name" value="EPT/RTPC-like"/>
    <property type="match status" value="1"/>
</dbReference>
<organism evidence="10 11">
    <name type="scientific">Candidatus Blochmannia vicinus</name>
    <name type="common">nom. nud.</name>
    <dbReference type="NCBI Taxonomy" id="251540"/>
    <lineage>
        <taxon>Bacteria</taxon>
        <taxon>Pseudomonadati</taxon>
        <taxon>Pseudomonadota</taxon>
        <taxon>Gammaproteobacteria</taxon>
        <taxon>Enterobacterales</taxon>
        <taxon>Enterobacteriaceae</taxon>
        <taxon>ant endosymbionts</taxon>
        <taxon>Candidatus Blochmanniella</taxon>
    </lineage>
</organism>
<dbReference type="GO" id="GO:0003866">
    <property type="term" value="F:3-phosphoshikimate 1-carboxyvinyltransferase activity"/>
    <property type="evidence" value="ECO:0007669"/>
    <property type="project" value="UniProtKB-UniRule"/>
</dbReference>
<dbReference type="Gene3D" id="3.65.10.10">
    <property type="entry name" value="Enolpyruvate transferase domain"/>
    <property type="match status" value="2"/>
</dbReference>
<dbReference type="GO" id="GO:0009073">
    <property type="term" value="P:aromatic amino acid family biosynthetic process"/>
    <property type="evidence" value="ECO:0007669"/>
    <property type="project" value="UniProtKB-KW"/>
</dbReference>
<dbReference type="Proteomes" id="UP001056209">
    <property type="component" value="Chromosome"/>
</dbReference>
<dbReference type="InterPro" id="IPR001986">
    <property type="entry name" value="Enolpyruvate_Tfrase_dom"/>
</dbReference>
<dbReference type="CDD" id="cd01556">
    <property type="entry name" value="EPSP_synthase"/>
    <property type="match status" value="1"/>
</dbReference>
<feature type="binding site" evidence="8">
    <location>
        <position position="99"/>
    </location>
    <ligand>
        <name>phosphoenolpyruvate</name>
        <dbReference type="ChEBI" id="CHEBI:58702"/>
    </ligand>
</feature>
<dbReference type="InterPro" id="IPR006264">
    <property type="entry name" value="EPSP_synthase"/>
</dbReference>
<feature type="binding site" evidence="8">
    <location>
        <position position="174"/>
    </location>
    <ligand>
        <name>3-phosphoshikimate</name>
        <dbReference type="ChEBI" id="CHEBI:145989"/>
    </ligand>
</feature>
<feature type="binding site" evidence="8">
    <location>
        <position position="173"/>
    </location>
    <ligand>
        <name>3-phosphoshikimate</name>
        <dbReference type="ChEBI" id="CHEBI:145989"/>
    </ligand>
</feature>
<feature type="binding site" evidence="8">
    <location>
        <position position="350"/>
    </location>
    <ligand>
        <name>phosphoenolpyruvate</name>
        <dbReference type="ChEBI" id="CHEBI:58702"/>
    </ligand>
</feature>
<proteinExistence type="inferred from homology"/>
<dbReference type="AlphaFoldDB" id="A0A9Q8TW60"/>
<dbReference type="GO" id="GO:0005737">
    <property type="term" value="C:cytoplasm"/>
    <property type="evidence" value="ECO:0007669"/>
    <property type="project" value="UniProtKB-SubCell"/>
</dbReference>
<protein>
    <recommendedName>
        <fullName evidence="8">3-phosphoshikimate 1-carboxyvinyltransferase</fullName>
        <ecNumber evidence="8">2.5.1.19</ecNumber>
    </recommendedName>
    <alternativeName>
        <fullName evidence="8">5-enolpyruvylshikimate-3-phosphate synthase</fullName>
        <shortName evidence="8">EPSP synthase</shortName>
        <shortName evidence="8">EPSPS</shortName>
    </alternativeName>
</protein>
<feature type="binding site" evidence="8">
    <location>
        <position position="318"/>
    </location>
    <ligand>
        <name>3-phosphoshikimate</name>
        <dbReference type="ChEBI" id="CHEBI:145989"/>
    </ligand>
</feature>
<evidence type="ECO:0000256" key="1">
    <source>
        <dbReference type="ARBA" id="ARBA00004811"/>
    </source>
</evidence>
<feature type="binding site" evidence="8">
    <location>
        <position position="200"/>
    </location>
    <ligand>
        <name>3-phosphoshikimate</name>
        <dbReference type="ChEBI" id="CHEBI:145989"/>
    </ligand>
</feature>
<comment type="similarity">
    <text evidence="2 8">Belongs to the EPSP synthase family.</text>
</comment>
<accession>A0A9Q8TW60</accession>
<feature type="binding site" evidence="8">
    <location>
        <position position="417"/>
    </location>
    <ligand>
        <name>phosphoenolpyruvate</name>
        <dbReference type="ChEBI" id="CHEBI:58702"/>
    </ligand>
</feature>
<feature type="binding site" evidence="8">
    <location>
        <position position="172"/>
    </location>
    <ligand>
        <name>3-phosphoshikimate</name>
        <dbReference type="ChEBI" id="CHEBI:145989"/>
    </ligand>
</feature>
<dbReference type="NCBIfam" id="TIGR01356">
    <property type="entry name" value="aroA"/>
    <property type="match status" value="1"/>
</dbReference>
<evidence type="ECO:0000313" key="10">
    <source>
        <dbReference type="EMBL" id="URJ28376.1"/>
    </source>
</evidence>
<keyword evidence="6 8" id="KW-0057">Aromatic amino acid biosynthesis</keyword>
<evidence type="ECO:0000256" key="8">
    <source>
        <dbReference type="HAMAP-Rule" id="MF_00210"/>
    </source>
</evidence>
<evidence type="ECO:0000256" key="6">
    <source>
        <dbReference type="ARBA" id="ARBA00023141"/>
    </source>
</evidence>
<comment type="function">
    <text evidence="8">Catalyzes the transfer of the enolpyruvyl moiety of phosphoenolpyruvate (PEP) to the 5-hydroxyl of shikimate-3-phosphate (S3P) to produce enolpyruvyl shikimate-3-phosphate and inorganic phosphate.</text>
</comment>
<evidence type="ECO:0000256" key="4">
    <source>
        <dbReference type="ARBA" id="ARBA00022605"/>
    </source>
</evidence>
<keyword evidence="3 8" id="KW-0963">Cytoplasm</keyword>
<dbReference type="PANTHER" id="PTHR21090">
    <property type="entry name" value="AROM/DEHYDROQUINATE SYNTHASE"/>
    <property type="match status" value="1"/>
</dbReference>
<evidence type="ECO:0000259" key="9">
    <source>
        <dbReference type="Pfam" id="PF00275"/>
    </source>
</evidence>
<keyword evidence="4 8" id="KW-0028">Amino-acid biosynthesis</keyword>
<feature type="active site" description="Proton acceptor" evidence="8">
    <location>
        <position position="318"/>
    </location>
</feature>
<dbReference type="GO" id="GO:0008652">
    <property type="term" value="P:amino acid biosynthetic process"/>
    <property type="evidence" value="ECO:0007669"/>
    <property type="project" value="UniProtKB-KW"/>
</dbReference>
<evidence type="ECO:0000313" key="11">
    <source>
        <dbReference type="Proteomes" id="UP001056209"/>
    </source>
</evidence>
<dbReference type="PROSITE" id="PS00885">
    <property type="entry name" value="EPSP_SYNTHASE_2"/>
    <property type="match status" value="1"/>
</dbReference>
<dbReference type="InterPro" id="IPR013792">
    <property type="entry name" value="RNA3'P_cycl/enolpyr_Trfase_a/b"/>
</dbReference>
<dbReference type="Pfam" id="PF00275">
    <property type="entry name" value="EPSP_synthase"/>
    <property type="match status" value="1"/>
</dbReference>
<evidence type="ECO:0000256" key="3">
    <source>
        <dbReference type="ARBA" id="ARBA00022490"/>
    </source>
</evidence>
<feature type="binding site" evidence="8">
    <location>
        <position position="24"/>
    </location>
    <ligand>
        <name>3-phosphoshikimate</name>
        <dbReference type="ChEBI" id="CHEBI:145989"/>
    </ligand>
</feature>
<dbReference type="RefSeq" id="WP_250248832.1">
    <property type="nucleotide sequence ID" value="NZ_CP097753.1"/>
</dbReference>
<dbReference type="InterPro" id="IPR036968">
    <property type="entry name" value="Enolpyruvate_Tfrase_sf"/>
</dbReference>
<comment type="pathway">
    <text evidence="1 8">Metabolic intermediate biosynthesis; chorismate biosynthesis; chorismate from D-erythrose 4-phosphate and phosphoenolpyruvate: step 6/7.</text>
</comment>
<dbReference type="GO" id="GO:0009423">
    <property type="term" value="P:chorismate biosynthetic process"/>
    <property type="evidence" value="ECO:0007669"/>
    <property type="project" value="UniProtKB-UniRule"/>
</dbReference>
<evidence type="ECO:0000256" key="2">
    <source>
        <dbReference type="ARBA" id="ARBA00009948"/>
    </source>
</evidence>
<dbReference type="EC" id="2.5.1.19" evidence="8"/>
<gene>
    <name evidence="8 10" type="primary">aroA</name>
    <name evidence="10" type="ORF">M9393_01290</name>
</gene>
<dbReference type="EMBL" id="CP097753">
    <property type="protein sequence ID" value="URJ28376.1"/>
    <property type="molecule type" value="Genomic_DNA"/>
</dbReference>
<dbReference type="PIRSF" id="PIRSF000505">
    <property type="entry name" value="EPSPS"/>
    <property type="match status" value="1"/>
</dbReference>
<sequence>MNNFIKLAPIKKIQGNVYLPGSKSISNRALLLAAQSVGTTKLINLLDSDDVRFMLDALRDLGVIYRLSSDRKNCEINGIGGALQSKSDNQLVLSVGNAGTVMRPLIAALSIKPQNVVLTGYPRMKDRPILHLVEALRQGGANIDYMERDNYPPVRLCGGYYGGEISIQGSISSQFLSSILMMAPLAPRDTYIKVEGTLVSRPYIDITLSLMKNFGINIEHDENYRIFYCKGNSVYQSPEHYLVEGDASSASYFLAAAAIRGGTVRVIGVGKHSKQGDIYFANILERMGAKISWHDNYIECTRGSDLNAVDLDVNDIPDSAMTLATTALFVSNGPTTLRNIYNWRVKESDRLIAMTTELRKIGAKVVEGYDYLKITPPIKIKSAYINTYNDHRIAMCFSLAALSDAPIVIHDPQCTYKTFPNFFMQLFSISVLR</sequence>
<feature type="binding site" evidence="8">
    <location>
        <position position="23"/>
    </location>
    <ligand>
        <name>phosphoenolpyruvate</name>
        <dbReference type="ChEBI" id="CHEBI:58702"/>
    </ligand>
</feature>
<name>A0A9Q8TW60_9ENTR</name>
<feature type="binding site" evidence="8">
    <location>
        <position position="392"/>
    </location>
    <ligand>
        <name>phosphoenolpyruvate</name>
        <dbReference type="ChEBI" id="CHEBI:58702"/>
    </ligand>
</feature>
<comment type="subcellular location">
    <subcellularLocation>
        <location evidence="8">Cytoplasm</location>
    </subcellularLocation>
</comment>
<keyword evidence="5 8" id="KW-0808">Transferase</keyword>
<evidence type="ECO:0000256" key="7">
    <source>
        <dbReference type="ARBA" id="ARBA00044633"/>
    </source>
</evidence>
<dbReference type="PANTHER" id="PTHR21090:SF5">
    <property type="entry name" value="PENTAFUNCTIONAL AROM POLYPEPTIDE"/>
    <property type="match status" value="1"/>
</dbReference>
<feature type="binding site" evidence="8">
    <location>
        <position position="342"/>
    </location>
    <ligand>
        <name>3-phosphoshikimate</name>
        <dbReference type="ChEBI" id="CHEBI:145989"/>
    </ligand>
</feature>
<feature type="binding site" evidence="8">
    <location>
        <position position="174"/>
    </location>
    <ligand>
        <name>phosphoenolpyruvate</name>
        <dbReference type="ChEBI" id="CHEBI:58702"/>
    </ligand>
</feature>
<feature type="domain" description="Enolpyruvate transferase" evidence="9">
    <location>
        <begin position="9"/>
        <end position="426"/>
    </location>
</feature>
<feature type="binding site" evidence="8">
    <location>
        <position position="23"/>
    </location>
    <ligand>
        <name>3-phosphoshikimate</name>
        <dbReference type="ChEBI" id="CHEBI:145989"/>
    </ligand>
</feature>
<evidence type="ECO:0000256" key="5">
    <source>
        <dbReference type="ARBA" id="ARBA00022679"/>
    </source>
</evidence>
<dbReference type="PROSITE" id="PS00104">
    <property type="entry name" value="EPSP_SYNTHASE_1"/>
    <property type="match status" value="1"/>
</dbReference>
<feature type="binding site" evidence="8">
    <location>
        <position position="346"/>
    </location>
    <ligand>
        <name>3-phosphoshikimate</name>
        <dbReference type="ChEBI" id="CHEBI:145989"/>
    </ligand>
</feature>
<dbReference type="FunFam" id="3.65.10.10:FF:000004">
    <property type="entry name" value="3-phosphoshikimate 1-carboxyvinyltransferase"/>
    <property type="match status" value="1"/>
</dbReference>
<comment type="catalytic activity">
    <reaction evidence="7">
        <text>3-phosphoshikimate + phosphoenolpyruvate = 5-O-(1-carboxyvinyl)-3-phosphoshikimate + phosphate</text>
        <dbReference type="Rhea" id="RHEA:21256"/>
        <dbReference type="ChEBI" id="CHEBI:43474"/>
        <dbReference type="ChEBI" id="CHEBI:57701"/>
        <dbReference type="ChEBI" id="CHEBI:58702"/>
        <dbReference type="ChEBI" id="CHEBI:145989"/>
        <dbReference type="EC" id="2.5.1.19"/>
    </reaction>
    <physiologicalReaction direction="left-to-right" evidence="7">
        <dbReference type="Rhea" id="RHEA:21257"/>
    </physiologicalReaction>
</comment>
<dbReference type="FunFam" id="3.65.10.10:FF:000003">
    <property type="entry name" value="3-phosphoshikimate 1-carboxyvinyltransferase"/>
    <property type="match status" value="1"/>
</dbReference>
<feature type="binding site" evidence="8">
    <location>
        <position position="28"/>
    </location>
    <ligand>
        <name>3-phosphoshikimate</name>
        <dbReference type="ChEBI" id="CHEBI:145989"/>
    </ligand>
</feature>
<dbReference type="HAMAP" id="MF_00210">
    <property type="entry name" value="EPSP_synth"/>
    <property type="match status" value="1"/>
</dbReference>
<feature type="binding site" evidence="8">
    <location>
        <position position="127"/>
    </location>
    <ligand>
        <name>phosphoenolpyruvate</name>
        <dbReference type="ChEBI" id="CHEBI:58702"/>
    </ligand>
</feature>